<feature type="transmembrane region" description="Helical" evidence="12">
    <location>
        <begin position="308"/>
        <end position="332"/>
    </location>
</feature>
<feature type="transmembrane region" description="Helical" evidence="12">
    <location>
        <begin position="25"/>
        <end position="46"/>
    </location>
</feature>
<evidence type="ECO:0000256" key="7">
    <source>
        <dbReference type="ARBA" id="ARBA00022989"/>
    </source>
</evidence>
<evidence type="ECO:0000256" key="5">
    <source>
        <dbReference type="ARBA" id="ARBA00022692"/>
    </source>
</evidence>
<evidence type="ECO:0000256" key="10">
    <source>
        <dbReference type="ARBA" id="ARBA00023303"/>
    </source>
</evidence>
<proteinExistence type="inferred from homology"/>
<dbReference type="Proteomes" id="UP000005408">
    <property type="component" value="Unassembled WGS sequence"/>
</dbReference>
<feature type="transmembrane region" description="Helical" evidence="12">
    <location>
        <begin position="418"/>
        <end position="438"/>
    </location>
</feature>
<dbReference type="PANTHER" id="PTHR21522:SF32">
    <property type="entry name" value="OTOPETRIN-2"/>
    <property type="match status" value="1"/>
</dbReference>
<dbReference type="AlphaFoldDB" id="A0A8W8ILF8"/>
<keyword evidence="9 12" id="KW-0472">Membrane</keyword>
<organism evidence="13 14">
    <name type="scientific">Magallana gigas</name>
    <name type="common">Pacific oyster</name>
    <name type="synonym">Crassostrea gigas</name>
    <dbReference type="NCBI Taxonomy" id="29159"/>
    <lineage>
        <taxon>Eukaryota</taxon>
        <taxon>Metazoa</taxon>
        <taxon>Spiralia</taxon>
        <taxon>Lophotrochozoa</taxon>
        <taxon>Mollusca</taxon>
        <taxon>Bivalvia</taxon>
        <taxon>Autobranchia</taxon>
        <taxon>Pteriomorphia</taxon>
        <taxon>Ostreida</taxon>
        <taxon>Ostreoidea</taxon>
        <taxon>Ostreidae</taxon>
        <taxon>Magallana</taxon>
    </lineage>
</organism>
<keyword evidence="10" id="KW-0407">Ion channel</keyword>
<evidence type="ECO:0000256" key="9">
    <source>
        <dbReference type="ARBA" id="ARBA00023136"/>
    </source>
</evidence>
<feature type="transmembrane region" description="Helical" evidence="12">
    <location>
        <begin position="344"/>
        <end position="364"/>
    </location>
</feature>
<feature type="transmembrane region" description="Helical" evidence="12">
    <location>
        <begin position="570"/>
        <end position="591"/>
    </location>
</feature>
<feature type="compositionally biased region" description="Polar residues" evidence="11">
    <location>
        <begin position="797"/>
        <end position="806"/>
    </location>
</feature>
<feature type="transmembrane region" description="Helical" evidence="12">
    <location>
        <begin position="680"/>
        <end position="699"/>
    </location>
</feature>
<comment type="similarity">
    <text evidence="2">Belongs to the otopetrin family.</text>
</comment>
<evidence type="ECO:0000256" key="1">
    <source>
        <dbReference type="ARBA" id="ARBA00004651"/>
    </source>
</evidence>
<keyword evidence="4" id="KW-1003">Cell membrane</keyword>
<accession>A0A8W8ILF8</accession>
<dbReference type="Pfam" id="PF03189">
    <property type="entry name" value="Otopetrin"/>
    <property type="match status" value="2"/>
</dbReference>
<feature type="transmembrane region" description="Helical" evidence="12">
    <location>
        <begin position="102"/>
        <end position="122"/>
    </location>
</feature>
<dbReference type="GO" id="GO:0005886">
    <property type="term" value="C:plasma membrane"/>
    <property type="evidence" value="ECO:0007669"/>
    <property type="project" value="UniProtKB-SubCell"/>
</dbReference>
<dbReference type="GO" id="GO:0015252">
    <property type="term" value="F:proton channel activity"/>
    <property type="evidence" value="ECO:0007669"/>
    <property type="project" value="InterPro"/>
</dbReference>
<feature type="compositionally biased region" description="Basic and acidic residues" evidence="11">
    <location>
        <begin position="807"/>
        <end position="821"/>
    </location>
</feature>
<dbReference type="EnsemblMetazoa" id="G14678.2">
    <property type="protein sequence ID" value="G14678.2:cds"/>
    <property type="gene ID" value="G14678"/>
</dbReference>
<feature type="region of interest" description="Disordered" evidence="11">
    <location>
        <begin position="797"/>
        <end position="821"/>
    </location>
</feature>
<evidence type="ECO:0000256" key="6">
    <source>
        <dbReference type="ARBA" id="ARBA00022781"/>
    </source>
</evidence>
<feature type="transmembrane region" description="Helical" evidence="12">
    <location>
        <begin position="501"/>
        <end position="521"/>
    </location>
</feature>
<keyword evidence="14" id="KW-1185">Reference proteome</keyword>
<feature type="transmembrane region" description="Helical" evidence="12">
    <location>
        <begin position="896"/>
        <end position="916"/>
    </location>
</feature>
<feature type="transmembrane region" description="Helical" evidence="12">
    <location>
        <begin position="863"/>
        <end position="884"/>
    </location>
</feature>
<protein>
    <recommendedName>
        <fullName evidence="15">Otopetrin-2</fullName>
    </recommendedName>
</protein>
<evidence type="ECO:0000256" key="8">
    <source>
        <dbReference type="ARBA" id="ARBA00023065"/>
    </source>
</evidence>
<dbReference type="InterPro" id="IPR004878">
    <property type="entry name" value="Otopetrin"/>
</dbReference>
<feature type="transmembrane region" description="Helical" evidence="12">
    <location>
        <begin position="1012"/>
        <end position="1030"/>
    </location>
</feature>
<name>A0A8W8ILF8_MAGGI</name>
<feature type="transmembrane region" description="Helical" evidence="12">
    <location>
        <begin position="450"/>
        <end position="471"/>
    </location>
</feature>
<feature type="transmembrane region" description="Helical" evidence="12">
    <location>
        <begin position="597"/>
        <end position="620"/>
    </location>
</feature>
<comment type="subcellular location">
    <subcellularLocation>
        <location evidence="1">Cell membrane</location>
        <topology evidence="1">Multi-pass membrane protein</topology>
    </subcellularLocation>
</comment>
<keyword evidence="7 12" id="KW-1133">Transmembrane helix</keyword>
<keyword evidence="3" id="KW-0813">Transport</keyword>
<dbReference type="PANTHER" id="PTHR21522">
    <property type="entry name" value="PROTON CHANNEL OTOP"/>
    <property type="match status" value="1"/>
</dbReference>
<reference evidence="13" key="1">
    <citation type="submission" date="2022-08" db="UniProtKB">
        <authorList>
            <consortium name="EnsemblMetazoa"/>
        </authorList>
    </citation>
    <scope>IDENTIFICATION</scope>
    <source>
        <strain evidence="13">05x7-T-G4-1.051#20</strain>
    </source>
</reference>
<keyword evidence="8" id="KW-0406">Ion transport</keyword>
<feature type="transmembrane region" description="Helical" evidence="12">
    <location>
        <begin position="936"/>
        <end position="959"/>
    </location>
</feature>
<keyword evidence="6" id="KW-0375">Hydrogen ion transport</keyword>
<evidence type="ECO:0000256" key="11">
    <source>
        <dbReference type="SAM" id="MobiDB-lite"/>
    </source>
</evidence>
<evidence type="ECO:0000256" key="4">
    <source>
        <dbReference type="ARBA" id="ARBA00022475"/>
    </source>
</evidence>
<evidence type="ECO:0000256" key="2">
    <source>
        <dbReference type="ARBA" id="ARBA00006513"/>
    </source>
</evidence>
<feature type="transmembrane region" description="Helical" evidence="12">
    <location>
        <begin position="384"/>
        <end position="406"/>
    </location>
</feature>
<evidence type="ECO:0000313" key="14">
    <source>
        <dbReference type="Proteomes" id="UP000005408"/>
    </source>
</evidence>
<evidence type="ECO:0008006" key="15">
    <source>
        <dbReference type="Google" id="ProtNLM"/>
    </source>
</evidence>
<feature type="transmembrane region" description="Helical" evidence="12">
    <location>
        <begin position="641"/>
        <end position="660"/>
    </location>
</feature>
<evidence type="ECO:0000256" key="12">
    <source>
        <dbReference type="SAM" id="Phobius"/>
    </source>
</evidence>
<evidence type="ECO:0000313" key="13">
    <source>
        <dbReference type="EnsemblMetazoa" id="G14678.2:cds"/>
    </source>
</evidence>
<sequence length="1084" mass="122546">MAALSELTDMIPVDRTSANVQQRKGVFSGVVSTCACSICLVIVIVFSTVRGYAGHSPVVWGLEAILTSIGGVITYIIWIVVHKNGDRSLEQNTEDVTIRMKLCFLWLFGIVNILNSAINMAIDCDCIDKHGREQFPGDLIVSIATHTIEIIFNTGQLGFISSYSAYRLKSSTLINYGISTIILTHVIRWFRTLFSSLLSNHLIYNTNHSKSFLNNCYWNTDLTHFRKSIETYIEPTLTEYSLLAVSFMLRMWISFEKVDRPSPFPTLVNTERTPLLDSCSPQTSNMGNIQIGFERTHSLRSAVRSSSVYICVLVAIVLCLPILTTVIMASAVENYSYHYQLSSGIVQCVFKLQLFIVILLAFYLCNKQYKEECSTEKMNSSRYILILCTAGAVAYSTFGLIAGMMYQRMEFPTLSIALVIQKIFEIACTYLQTILILQSPAYNTVRDRKVCIPVYKVHCVLFTINIIMWLVNSYMGKVVGSVMHIEASFYGDKYWKAVNDVVYPITIFYRFHTAMDIYQLYKKNCIVYSRLLSRTTNKMSGRNPIQVDAFAEESLMSPNQYPRNVSLSKILSASGVTICAIIIIVTMATSNPDHHPAVWNIMAVTSIISTIVTIVIWNRLRMRGINSIAHIVSDVAIKPKILFLWMFGFARMLSSALQLATGFHCIQLSAIQLFPGEFVLSTLTSFSDIAFVISQLGFLSSYSTCKLKKDTIVNFGLSTIILTHIVQWFRTLFSTLSKNDLISTSMTNDTNHTSCLNSNEFKSLMENISPYIEPMSTEYSLLAVGIVLRLLPSSSDGHVSPTSTDKQTIHRWSESQNGQEERTSLLPVLGLSSSRTVQRYNSCQCDSSLRENLSISVQLQVPSFYRCLLAAFLTCLPILIAVILNASCGSDIQLSVGVIQFIFKAELAVLVSLNFYLWYTQFKRQNVYSDKYDGKIILLLSTAGMLLYTTFGLIAGSVIDDRGLSYIATFLILQKLLELFVVVCQTSLIIKAQNLHVQNLNPEPKYISADKMFYMFFLIRVIMWVADSYIGKNTQKIMPIETEVYGDKYWKTINDMLYPVTMFYLFHTSIDFYQLYKKYEGLYT</sequence>
<keyword evidence="5 12" id="KW-0812">Transmembrane</keyword>
<evidence type="ECO:0000256" key="3">
    <source>
        <dbReference type="ARBA" id="ARBA00022448"/>
    </source>
</evidence>
<feature type="transmembrane region" description="Helical" evidence="12">
    <location>
        <begin position="58"/>
        <end position="81"/>
    </location>
</feature>